<dbReference type="AlphaFoldDB" id="A0AAD9RZ47"/>
<sequence length="86" mass="8367">MFKLAVLAAILAVAVAAPGGLTGIAISHGLGPIHAPAVVSAAVPVAAHVVAQPVAPVVHQTPIVTRTVLNHAAYAAPLLGHGSLHG</sequence>
<organism evidence="2 3">
    <name type="scientific">Odynerus spinipes</name>
    <dbReference type="NCBI Taxonomy" id="1348599"/>
    <lineage>
        <taxon>Eukaryota</taxon>
        <taxon>Metazoa</taxon>
        <taxon>Ecdysozoa</taxon>
        <taxon>Arthropoda</taxon>
        <taxon>Hexapoda</taxon>
        <taxon>Insecta</taxon>
        <taxon>Pterygota</taxon>
        <taxon>Neoptera</taxon>
        <taxon>Endopterygota</taxon>
        <taxon>Hymenoptera</taxon>
        <taxon>Apocrita</taxon>
        <taxon>Aculeata</taxon>
        <taxon>Vespoidea</taxon>
        <taxon>Vespidae</taxon>
        <taxon>Eumeninae</taxon>
        <taxon>Odynerus</taxon>
    </lineage>
</organism>
<evidence type="ECO:0000313" key="3">
    <source>
        <dbReference type="Proteomes" id="UP001258017"/>
    </source>
</evidence>
<keyword evidence="1" id="KW-0732">Signal</keyword>
<feature type="chain" id="PRO_5042264154" evidence="1">
    <location>
        <begin position="17"/>
        <end position="86"/>
    </location>
</feature>
<evidence type="ECO:0000256" key="1">
    <source>
        <dbReference type="SAM" id="SignalP"/>
    </source>
</evidence>
<accession>A0AAD9RZ47</accession>
<gene>
    <name evidence="2" type="ORF">KPH14_006355</name>
</gene>
<reference evidence="2" key="2">
    <citation type="journal article" date="2023" name="Commun. Biol.">
        <title>Intrasexual cuticular hydrocarbon dimorphism in a wasp sheds light on hydrocarbon biosynthesis genes in Hymenoptera.</title>
        <authorList>
            <person name="Moris V.C."/>
            <person name="Podsiadlowski L."/>
            <person name="Martin S."/>
            <person name="Oeyen J.P."/>
            <person name="Donath A."/>
            <person name="Petersen M."/>
            <person name="Wilbrandt J."/>
            <person name="Misof B."/>
            <person name="Liedtke D."/>
            <person name="Thamm M."/>
            <person name="Scheiner R."/>
            <person name="Schmitt T."/>
            <person name="Niehuis O."/>
        </authorList>
    </citation>
    <scope>NUCLEOTIDE SEQUENCE</scope>
    <source>
        <strain evidence="2">GBR_01_08_01A</strain>
    </source>
</reference>
<feature type="signal peptide" evidence="1">
    <location>
        <begin position="1"/>
        <end position="16"/>
    </location>
</feature>
<comment type="caution">
    <text evidence="2">The sequence shown here is derived from an EMBL/GenBank/DDBJ whole genome shotgun (WGS) entry which is preliminary data.</text>
</comment>
<name>A0AAD9RZ47_9HYME</name>
<dbReference type="Proteomes" id="UP001258017">
    <property type="component" value="Unassembled WGS sequence"/>
</dbReference>
<dbReference type="EMBL" id="JAIFRP010000003">
    <property type="protein sequence ID" value="KAK2588581.1"/>
    <property type="molecule type" value="Genomic_DNA"/>
</dbReference>
<proteinExistence type="predicted"/>
<reference evidence="2" key="1">
    <citation type="submission" date="2021-08" db="EMBL/GenBank/DDBJ databases">
        <authorList>
            <person name="Misof B."/>
            <person name="Oliver O."/>
            <person name="Podsiadlowski L."/>
            <person name="Donath A."/>
            <person name="Peters R."/>
            <person name="Mayer C."/>
            <person name="Rust J."/>
            <person name="Gunkel S."/>
            <person name="Lesny P."/>
            <person name="Martin S."/>
            <person name="Oeyen J.P."/>
            <person name="Petersen M."/>
            <person name="Panagiotis P."/>
            <person name="Wilbrandt J."/>
            <person name="Tanja T."/>
        </authorList>
    </citation>
    <scope>NUCLEOTIDE SEQUENCE</scope>
    <source>
        <strain evidence="2">GBR_01_08_01A</strain>
        <tissue evidence="2">Thorax + abdomen</tissue>
    </source>
</reference>
<evidence type="ECO:0000313" key="2">
    <source>
        <dbReference type="EMBL" id="KAK2588581.1"/>
    </source>
</evidence>
<protein>
    <submittedName>
        <fullName evidence="2">Uncharacterized protein</fullName>
    </submittedName>
</protein>
<keyword evidence="3" id="KW-1185">Reference proteome</keyword>